<dbReference type="Ensembl" id="ENSBJAT00000006198.1">
    <property type="protein sequence ID" value="ENSBJAP00000006022.1"/>
    <property type="gene ID" value="ENSBJAG00000004322.1"/>
</dbReference>
<evidence type="ECO:0000256" key="3">
    <source>
        <dbReference type="ARBA" id="ARBA00022722"/>
    </source>
</evidence>
<dbReference type="GO" id="GO:0016779">
    <property type="term" value="F:nucleotidyltransferase activity"/>
    <property type="evidence" value="ECO:0007669"/>
    <property type="project" value="UniProtKB-KW"/>
</dbReference>
<keyword evidence="3" id="KW-0540">Nuclease</keyword>
<dbReference type="Proteomes" id="UP000694555">
    <property type="component" value="Unplaced"/>
</dbReference>
<keyword evidence="2" id="KW-0548">Nucleotidyltransferase</keyword>
<accession>A0A8C0ARF9</accession>
<protein>
    <recommendedName>
        <fullName evidence="6">Murine leukemia virus integrase C-terminal domain-containing protein</fullName>
    </recommendedName>
</protein>
<evidence type="ECO:0000259" key="6">
    <source>
        <dbReference type="Pfam" id="PF18697"/>
    </source>
</evidence>
<evidence type="ECO:0000256" key="1">
    <source>
        <dbReference type="ARBA" id="ARBA00022679"/>
    </source>
</evidence>
<dbReference type="GO" id="GO:0016787">
    <property type="term" value="F:hydrolase activity"/>
    <property type="evidence" value="ECO:0007669"/>
    <property type="project" value="UniProtKB-KW"/>
</dbReference>
<keyword evidence="4" id="KW-0255">Endonuclease</keyword>
<feature type="domain" description="Murine leukemia virus integrase C-terminal" evidence="6">
    <location>
        <begin position="26"/>
        <end position="73"/>
    </location>
</feature>
<evidence type="ECO:0000256" key="4">
    <source>
        <dbReference type="ARBA" id="ARBA00022759"/>
    </source>
</evidence>
<reference evidence="7" key="2">
    <citation type="submission" date="2025-09" db="UniProtKB">
        <authorList>
            <consortium name="Ensembl"/>
        </authorList>
    </citation>
    <scope>IDENTIFICATION</scope>
</reference>
<dbReference type="Gene3D" id="2.30.30.850">
    <property type="match status" value="1"/>
</dbReference>
<keyword evidence="8" id="KW-1185">Reference proteome</keyword>
<dbReference type="GO" id="GO:0004519">
    <property type="term" value="F:endonuclease activity"/>
    <property type="evidence" value="ECO:0007669"/>
    <property type="project" value="UniProtKB-KW"/>
</dbReference>
<evidence type="ECO:0000313" key="8">
    <source>
        <dbReference type="Proteomes" id="UP000694555"/>
    </source>
</evidence>
<organism evidence="7 8">
    <name type="scientific">Buteo japonicus</name>
    <dbReference type="NCBI Taxonomy" id="224669"/>
    <lineage>
        <taxon>Eukaryota</taxon>
        <taxon>Metazoa</taxon>
        <taxon>Chordata</taxon>
        <taxon>Craniata</taxon>
        <taxon>Vertebrata</taxon>
        <taxon>Euteleostomi</taxon>
        <taxon>Archelosauria</taxon>
        <taxon>Archosauria</taxon>
        <taxon>Dinosauria</taxon>
        <taxon>Saurischia</taxon>
        <taxon>Theropoda</taxon>
        <taxon>Coelurosauria</taxon>
        <taxon>Aves</taxon>
        <taxon>Neognathae</taxon>
        <taxon>Neoaves</taxon>
        <taxon>Telluraves</taxon>
        <taxon>Accipitrimorphae</taxon>
        <taxon>Accipitriformes</taxon>
        <taxon>Accipitridae</taxon>
        <taxon>Accipitrinae</taxon>
        <taxon>Buteo</taxon>
    </lineage>
</organism>
<dbReference type="Pfam" id="PF18697">
    <property type="entry name" value="MLVIN_C"/>
    <property type="match status" value="1"/>
</dbReference>
<evidence type="ECO:0000256" key="2">
    <source>
        <dbReference type="ARBA" id="ARBA00022695"/>
    </source>
</evidence>
<name>A0A8C0ARF9_9AVES</name>
<sequence length="92" mass="10728">MPSQRESWRGTRSWEGTQPGQLTQRDWVYVKSWTSEPPAEKWKGPYQVILTTYTAVKVWGKGPWLPYSITKKAPTGNWKSKETSPLKLKIYK</sequence>
<evidence type="ECO:0000256" key="5">
    <source>
        <dbReference type="ARBA" id="ARBA00022801"/>
    </source>
</evidence>
<proteinExistence type="predicted"/>
<evidence type="ECO:0000313" key="7">
    <source>
        <dbReference type="Ensembl" id="ENSBJAP00000006022.1"/>
    </source>
</evidence>
<keyword evidence="5" id="KW-0378">Hydrolase</keyword>
<dbReference type="InterPro" id="IPR040643">
    <property type="entry name" value="MLVIN_C"/>
</dbReference>
<keyword evidence="1" id="KW-0808">Transferase</keyword>
<dbReference type="AlphaFoldDB" id="A0A8C0ARF9"/>
<reference evidence="7" key="1">
    <citation type="submission" date="2025-08" db="UniProtKB">
        <authorList>
            <consortium name="Ensembl"/>
        </authorList>
    </citation>
    <scope>IDENTIFICATION</scope>
</reference>